<evidence type="ECO:0000256" key="5">
    <source>
        <dbReference type="PROSITE-ProRule" id="PRU00124"/>
    </source>
</evidence>
<name>A0A9X6RM80_HYPEX</name>
<dbReference type="Pfam" id="PF00089">
    <property type="entry name" value="Trypsin"/>
    <property type="match status" value="1"/>
</dbReference>
<dbReference type="SMART" id="SM00042">
    <property type="entry name" value="CUB"/>
    <property type="match status" value="2"/>
</dbReference>
<keyword evidence="4" id="KW-1015">Disulfide bond</keyword>
<dbReference type="Gene3D" id="2.40.10.10">
    <property type="entry name" value="Trypsin-like serine proteases"/>
    <property type="match status" value="1"/>
</dbReference>
<dbReference type="InterPro" id="IPR018114">
    <property type="entry name" value="TRYPSIN_HIS"/>
</dbReference>
<comment type="caution">
    <text evidence="10">The sequence shown here is derived from an EMBL/GenBank/DDBJ whole genome shotgun (WGS) entry which is preliminary data.</text>
</comment>
<evidence type="ECO:0000256" key="4">
    <source>
        <dbReference type="ARBA" id="ARBA00023157"/>
    </source>
</evidence>
<evidence type="ECO:0000259" key="9">
    <source>
        <dbReference type="PROSITE" id="PS50240"/>
    </source>
</evidence>
<sequence>MAPSLSTVVLVALSFITPSAIAVPCQGDRIIGPDVRVITSDNYPNNYEDYTYCRYFITGPPDTQLTLTFTGTFQVEQIGSACDQDRVSIYDTSIRATNNSLSTSRACRSTASPTFGPFCGNTLPPRAQTVRKNRAVVEFCSDYGIAGTGWRINLTYVEVEPEPTLPPWQTPIFTLEKVAAVNFIRSPNYPSNYNNNYVANYIIRKTNRDWVVQLKSLLFDLGSGCEDNLVVHDVTNNVRKEFCGVDQDETELDYYEIRNSEEIHVTFTADDEASYRGFLIEVTTLACATNLLACDDNVGCYHPNVSCNAVNDCADGSDEKWEYCAPECGVSHFPIRTENALKASRIVGGVIANKNSLPWQVALIRPGGDQFCGGSIISDRWILTAAHCLHNSASNEWYPPTGYTVRVGSHTMSRTAESEGGISIEVEKIVCHPYYSPRPWDHDVCLLKLREHIPFRKNIAPICLPHAGAPVPAPGTACMASGWGRRISSDSEPTSEHLRQVYVPIMSIDACNTTIGEESGWALTPRMICTATLDGGFSTCQGDSGGPYVCPNAAGQWEIHGVSSWSYGCAEPRLPAVFAKVTYFTHWIVDSIAQN</sequence>
<reference evidence="11" key="1">
    <citation type="submission" date="2017-01" db="EMBL/GenBank/DDBJ databases">
        <title>Comparative genomics of anhydrobiosis in the tardigrade Hypsibius dujardini.</title>
        <authorList>
            <person name="Yoshida Y."/>
            <person name="Koutsovoulos G."/>
            <person name="Laetsch D."/>
            <person name="Stevens L."/>
            <person name="Kumar S."/>
            <person name="Horikawa D."/>
            <person name="Ishino K."/>
            <person name="Komine S."/>
            <person name="Tomita M."/>
            <person name="Blaxter M."/>
            <person name="Arakawa K."/>
        </authorList>
    </citation>
    <scope>NUCLEOTIDE SEQUENCE [LARGE SCALE GENOMIC DNA]</scope>
    <source>
        <strain evidence="11">Z151</strain>
    </source>
</reference>
<feature type="chain" id="PRO_5040741008" evidence="7">
    <location>
        <begin position="23"/>
        <end position="595"/>
    </location>
</feature>
<dbReference type="SMART" id="SM00192">
    <property type="entry name" value="LDLa"/>
    <property type="match status" value="1"/>
</dbReference>
<comment type="caution">
    <text evidence="5">Lacks conserved residue(s) required for the propagation of feature annotation.</text>
</comment>
<evidence type="ECO:0000256" key="2">
    <source>
        <dbReference type="ARBA" id="ARBA00022801"/>
    </source>
</evidence>
<evidence type="ECO:0000256" key="3">
    <source>
        <dbReference type="ARBA" id="ARBA00022825"/>
    </source>
</evidence>
<evidence type="ECO:0000259" key="8">
    <source>
        <dbReference type="PROSITE" id="PS01180"/>
    </source>
</evidence>
<dbReference type="SUPFAM" id="SSF57424">
    <property type="entry name" value="LDL receptor-like module"/>
    <property type="match status" value="1"/>
</dbReference>
<evidence type="ECO:0000256" key="7">
    <source>
        <dbReference type="SAM" id="SignalP"/>
    </source>
</evidence>
<dbReference type="PROSITE" id="PS50068">
    <property type="entry name" value="LDLRA_2"/>
    <property type="match status" value="1"/>
</dbReference>
<dbReference type="PANTHER" id="PTHR24252:SF7">
    <property type="entry name" value="HYALIN"/>
    <property type="match status" value="1"/>
</dbReference>
<dbReference type="PROSITE" id="PS00135">
    <property type="entry name" value="TRYPSIN_SER"/>
    <property type="match status" value="1"/>
</dbReference>
<dbReference type="Pfam" id="PF00431">
    <property type="entry name" value="CUB"/>
    <property type="match status" value="2"/>
</dbReference>
<dbReference type="OrthoDB" id="10051896at2759"/>
<dbReference type="Gene3D" id="2.60.120.290">
    <property type="entry name" value="Spermadhesin, CUB domain"/>
    <property type="match status" value="2"/>
</dbReference>
<dbReference type="InterPro" id="IPR001314">
    <property type="entry name" value="Peptidase_S1A"/>
</dbReference>
<keyword evidence="2 6" id="KW-0378">Hydrolase</keyword>
<protein>
    <submittedName>
        <fullName evidence="10">Transmembrane protease serine 9</fullName>
    </submittedName>
</protein>
<keyword evidence="7" id="KW-0732">Signal</keyword>
<evidence type="ECO:0000313" key="10">
    <source>
        <dbReference type="EMBL" id="OWA52386.1"/>
    </source>
</evidence>
<dbReference type="PANTHER" id="PTHR24252">
    <property type="entry name" value="ACROSIN-RELATED"/>
    <property type="match status" value="1"/>
</dbReference>
<dbReference type="PRINTS" id="PR00722">
    <property type="entry name" value="CHYMOTRYPSIN"/>
</dbReference>
<dbReference type="PROSITE" id="PS00134">
    <property type="entry name" value="TRYPSIN_HIS"/>
    <property type="match status" value="1"/>
</dbReference>
<gene>
    <name evidence="10" type="ORF">BV898_16841</name>
</gene>
<dbReference type="Proteomes" id="UP000192578">
    <property type="component" value="Unassembled WGS sequence"/>
</dbReference>
<dbReference type="InterPro" id="IPR001254">
    <property type="entry name" value="Trypsin_dom"/>
</dbReference>
<dbReference type="AlphaFoldDB" id="A0A9X6RM80"/>
<dbReference type="SMART" id="SM00020">
    <property type="entry name" value="Tryp_SPc"/>
    <property type="match status" value="1"/>
</dbReference>
<evidence type="ECO:0000256" key="1">
    <source>
        <dbReference type="ARBA" id="ARBA00022670"/>
    </source>
</evidence>
<keyword evidence="11" id="KW-1185">Reference proteome</keyword>
<evidence type="ECO:0000313" key="11">
    <source>
        <dbReference type="Proteomes" id="UP000192578"/>
    </source>
</evidence>
<dbReference type="PROSITE" id="PS50240">
    <property type="entry name" value="TRYPSIN_DOM"/>
    <property type="match status" value="1"/>
</dbReference>
<feature type="signal peptide" evidence="7">
    <location>
        <begin position="1"/>
        <end position="22"/>
    </location>
</feature>
<proteinExistence type="predicted"/>
<organism evidence="10 11">
    <name type="scientific">Hypsibius exemplaris</name>
    <name type="common">Freshwater tardigrade</name>
    <dbReference type="NCBI Taxonomy" id="2072580"/>
    <lineage>
        <taxon>Eukaryota</taxon>
        <taxon>Metazoa</taxon>
        <taxon>Ecdysozoa</taxon>
        <taxon>Tardigrada</taxon>
        <taxon>Eutardigrada</taxon>
        <taxon>Parachela</taxon>
        <taxon>Hypsibioidea</taxon>
        <taxon>Hypsibiidae</taxon>
        <taxon>Hypsibius</taxon>
    </lineage>
</organism>
<keyword evidence="1 6" id="KW-0645">Protease</keyword>
<keyword evidence="10" id="KW-0472">Membrane</keyword>
<accession>A0A9X6RM80</accession>
<feature type="domain" description="CUB" evidence="8">
    <location>
        <begin position="25"/>
        <end position="157"/>
    </location>
</feature>
<dbReference type="Gene3D" id="4.10.400.10">
    <property type="entry name" value="Low-density Lipoprotein Receptor"/>
    <property type="match status" value="1"/>
</dbReference>
<keyword evidence="10" id="KW-0812">Transmembrane</keyword>
<dbReference type="InterPro" id="IPR009003">
    <property type="entry name" value="Peptidase_S1_PA"/>
</dbReference>
<dbReference type="InterPro" id="IPR000859">
    <property type="entry name" value="CUB_dom"/>
</dbReference>
<dbReference type="InterPro" id="IPR036055">
    <property type="entry name" value="LDL_receptor-like_sf"/>
</dbReference>
<dbReference type="InterPro" id="IPR043504">
    <property type="entry name" value="Peptidase_S1_PA_chymotrypsin"/>
</dbReference>
<dbReference type="CDD" id="cd00041">
    <property type="entry name" value="CUB"/>
    <property type="match status" value="1"/>
</dbReference>
<dbReference type="InterPro" id="IPR033116">
    <property type="entry name" value="TRYPSIN_SER"/>
</dbReference>
<dbReference type="PROSITE" id="PS01180">
    <property type="entry name" value="CUB"/>
    <property type="match status" value="1"/>
</dbReference>
<dbReference type="CDD" id="cd00190">
    <property type="entry name" value="Tryp_SPc"/>
    <property type="match status" value="1"/>
</dbReference>
<dbReference type="EMBL" id="MTYJ01000265">
    <property type="protein sequence ID" value="OWA52386.1"/>
    <property type="molecule type" value="Genomic_DNA"/>
</dbReference>
<dbReference type="SUPFAM" id="SSF50494">
    <property type="entry name" value="Trypsin-like serine proteases"/>
    <property type="match status" value="1"/>
</dbReference>
<keyword evidence="3 6" id="KW-0720">Serine protease</keyword>
<dbReference type="InterPro" id="IPR035914">
    <property type="entry name" value="Sperma_CUB_dom_sf"/>
</dbReference>
<dbReference type="SUPFAM" id="SSF49854">
    <property type="entry name" value="Spermadhesin, CUB domain"/>
    <property type="match status" value="2"/>
</dbReference>
<feature type="domain" description="Peptidase S1" evidence="9">
    <location>
        <begin position="346"/>
        <end position="593"/>
    </location>
</feature>
<dbReference type="GO" id="GO:0006508">
    <property type="term" value="P:proteolysis"/>
    <property type="evidence" value="ECO:0007669"/>
    <property type="project" value="UniProtKB-KW"/>
</dbReference>
<dbReference type="InterPro" id="IPR002172">
    <property type="entry name" value="LDrepeatLR_classA_rpt"/>
</dbReference>
<dbReference type="GO" id="GO:0004252">
    <property type="term" value="F:serine-type endopeptidase activity"/>
    <property type="evidence" value="ECO:0007669"/>
    <property type="project" value="InterPro"/>
</dbReference>
<dbReference type="FunFam" id="2.40.10.10:FF:000003">
    <property type="entry name" value="Transmembrane serine protease 3"/>
    <property type="match status" value="1"/>
</dbReference>
<evidence type="ECO:0000256" key="6">
    <source>
        <dbReference type="RuleBase" id="RU363034"/>
    </source>
</evidence>